<dbReference type="SUPFAM" id="SSF48452">
    <property type="entry name" value="TPR-like"/>
    <property type="match status" value="1"/>
</dbReference>
<accession>A0A7X1TSI9</accession>
<keyword evidence="4" id="KW-1185">Reference proteome</keyword>
<comment type="caution">
    <text evidence="3">The sequence shown here is derived from an EMBL/GenBank/DDBJ whole genome shotgun (WGS) entry which is preliminary data.</text>
</comment>
<feature type="signal peptide" evidence="2">
    <location>
        <begin position="1"/>
        <end position="21"/>
    </location>
</feature>
<dbReference type="Proteomes" id="UP000484842">
    <property type="component" value="Unassembled WGS sequence"/>
</dbReference>
<reference evidence="3 4" key="1">
    <citation type="submission" date="2019-10" db="EMBL/GenBank/DDBJ databases">
        <title>Deinococcus sp. isolated from soil.</title>
        <authorList>
            <person name="Li Y."/>
            <person name="Wang J."/>
        </authorList>
    </citation>
    <scope>NUCLEOTIDE SEQUENCE [LARGE SCALE GENOMIC DNA]</scope>
    <source>
        <strain evidence="3 4">SDU3-2</strain>
    </source>
</reference>
<organism evidence="3 4">
    <name type="scientific">Deinococcus terrestris</name>
    <dbReference type="NCBI Taxonomy" id="2651870"/>
    <lineage>
        <taxon>Bacteria</taxon>
        <taxon>Thermotogati</taxon>
        <taxon>Deinococcota</taxon>
        <taxon>Deinococci</taxon>
        <taxon>Deinococcales</taxon>
        <taxon>Deinococcaceae</taxon>
        <taxon>Deinococcus</taxon>
    </lineage>
</organism>
<dbReference type="EMBL" id="WBSL01000006">
    <property type="protein sequence ID" value="MPY67452.1"/>
    <property type="molecule type" value="Genomic_DNA"/>
</dbReference>
<dbReference type="InterPro" id="IPR011990">
    <property type="entry name" value="TPR-like_helical_dom_sf"/>
</dbReference>
<feature type="transmembrane region" description="Helical" evidence="1">
    <location>
        <begin position="330"/>
        <end position="350"/>
    </location>
</feature>
<gene>
    <name evidence="3" type="ORF">F8S09_12270</name>
</gene>
<evidence type="ECO:0000256" key="2">
    <source>
        <dbReference type="SAM" id="SignalP"/>
    </source>
</evidence>
<keyword evidence="2" id="KW-0732">Signal</keyword>
<protein>
    <recommendedName>
        <fullName evidence="5">Tetratricopeptide repeat protein</fullName>
    </recommendedName>
</protein>
<feature type="transmembrane region" description="Helical" evidence="1">
    <location>
        <begin position="662"/>
        <end position="682"/>
    </location>
</feature>
<evidence type="ECO:0008006" key="5">
    <source>
        <dbReference type="Google" id="ProtNLM"/>
    </source>
</evidence>
<sequence length="697" mass="73674">MRGTRRSLLLALALLGSGVGAEPVVEGRTLRDEDGATLRWARTFPVALGELSVPATLGDTVYLGVGPVVYAFGPQGQTLARYDLPAPVSTLDSSGGNLRVSVRGDGYEERFTLTPVQTGGGVQERVVFPPDPWVTGWLRRAAALPPEEALAQAAAEFPLNPFLAVREARAARGNRLAELRAVRRALSGELPFPAWVQLAADLDALGFPAAADVALDRARRDAAARGYDPEVRVSREALGAYGNPSGYVGTLLSQGRLARADVWLRYLRELHPRFEGGDALYARYASLLEAQGRGGEAEEWRQFRRELRAGTLYNLGPQAPDLVRAATRTLTLALLLALGAALLTLTARAWRAQGVQTRPLGGRWRGWRRPLLRLRHTSVLYATWTERLGLTVLAAGLVLALAAWGWANATAARLQEPALNAGTYGGGWGAARLGDLGLRPGPDAALLSGLAAQLDGDDTAARTRYAQAAGDPCARNNLAVIAQARGDAPQAREGYRAALAERPDLAAAAYNLGLDPGTPGTDFQRALRPGQPRLCFPDDRSLARAVSGDLGVTLGRLAGEPLAAGETLGSPRLGWAFLAALVLVGALALSLLVPRPAGAAQQGRPLLYRLAALLLPGAALLDSPWGGVLLLAWGGAVATLLPLAGLTRFAPPLNPADPAVRAALLAVLLATYALNTVVLVGAEVRYARDRRRAARAE</sequence>
<dbReference type="AlphaFoldDB" id="A0A7X1TSI9"/>
<feature type="transmembrane region" description="Helical" evidence="1">
    <location>
        <begin position="573"/>
        <end position="594"/>
    </location>
</feature>
<name>A0A7X1TSI9_9DEIO</name>
<proteinExistence type="predicted"/>
<feature type="transmembrane region" description="Helical" evidence="1">
    <location>
        <begin position="631"/>
        <end position="650"/>
    </location>
</feature>
<dbReference type="RefSeq" id="WP_322618790.1">
    <property type="nucleotide sequence ID" value="NZ_WBSL01000006.1"/>
</dbReference>
<feature type="transmembrane region" description="Helical" evidence="1">
    <location>
        <begin position="388"/>
        <end position="407"/>
    </location>
</feature>
<keyword evidence="1" id="KW-0472">Membrane</keyword>
<evidence type="ECO:0000256" key="1">
    <source>
        <dbReference type="SAM" id="Phobius"/>
    </source>
</evidence>
<keyword evidence="1" id="KW-1133">Transmembrane helix</keyword>
<keyword evidence="1" id="KW-0812">Transmembrane</keyword>
<evidence type="ECO:0000313" key="4">
    <source>
        <dbReference type="Proteomes" id="UP000484842"/>
    </source>
</evidence>
<feature type="chain" id="PRO_5031379006" description="Tetratricopeptide repeat protein" evidence="2">
    <location>
        <begin position="22"/>
        <end position="697"/>
    </location>
</feature>
<evidence type="ECO:0000313" key="3">
    <source>
        <dbReference type="EMBL" id="MPY67452.1"/>
    </source>
</evidence>